<evidence type="ECO:0000313" key="2">
    <source>
        <dbReference type="EMBL" id="JAT51627.1"/>
    </source>
</evidence>
<proteinExistence type="predicted"/>
<dbReference type="EMBL" id="GDJX01016309">
    <property type="protein sequence ID" value="JAT51627.1"/>
    <property type="molecule type" value="Transcribed_RNA"/>
</dbReference>
<dbReference type="InterPro" id="IPR032795">
    <property type="entry name" value="DUF3741-assoc"/>
</dbReference>
<evidence type="ECO:0000259" key="1">
    <source>
        <dbReference type="Pfam" id="PF14383"/>
    </source>
</evidence>
<dbReference type="Pfam" id="PF14383">
    <property type="entry name" value="VARLMGL"/>
    <property type="match status" value="1"/>
</dbReference>
<accession>A0A1D1YAG4</accession>
<name>A0A1D1YAG4_9ARAE</name>
<gene>
    <name evidence="2" type="primary">MA_3297</name>
    <name evidence="2" type="ORF">g.43321</name>
</gene>
<feature type="non-terminal residue" evidence="2">
    <location>
        <position position="214"/>
    </location>
</feature>
<dbReference type="AlphaFoldDB" id="A0A1D1YAG4"/>
<dbReference type="PANTHER" id="PTHR46634">
    <property type="entry name" value="M REDUCTASE II SUBUNIT GAMMA, PUTATIVE (DUF3741)-RELATED"/>
    <property type="match status" value="1"/>
</dbReference>
<sequence length="214" mass="24444">MGRMINIFDLSAGMAGTKVLTDRAHRDGSVSGNRPYVPNKVLDPIAVQIEDKPVTYELKRSSSNKRSGGTSMKMLIAQEMSKETEIRRKPPSVVARLMGLDALPVQQPVLIPQESIPDPYKHNALRNDIHLSQLSGGTQGYAEQENGYFDTTTQCDIHPSQHHFSDKREYKDVYEVWPQQSRVKHFKEQPISKERHNENINEKKMALVRQKFME</sequence>
<protein>
    <submittedName>
        <fullName evidence="2">Cysteate synthase</fullName>
    </submittedName>
</protein>
<reference evidence="2" key="1">
    <citation type="submission" date="2015-07" db="EMBL/GenBank/DDBJ databases">
        <title>Transcriptome Assembly of Anthurium amnicola.</title>
        <authorList>
            <person name="Suzuki J."/>
        </authorList>
    </citation>
    <scope>NUCLEOTIDE SEQUENCE</scope>
</reference>
<organism evidence="2">
    <name type="scientific">Anthurium amnicola</name>
    <dbReference type="NCBI Taxonomy" id="1678845"/>
    <lineage>
        <taxon>Eukaryota</taxon>
        <taxon>Viridiplantae</taxon>
        <taxon>Streptophyta</taxon>
        <taxon>Embryophyta</taxon>
        <taxon>Tracheophyta</taxon>
        <taxon>Spermatophyta</taxon>
        <taxon>Magnoliopsida</taxon>
        <taxon>Liliopsida</taxon>
        <taxon>Araceae</taxon>
        <taxon>Pothoideae</taxon>
        <taxon>Potheae</taxon>
        <taxon>Anthurium</taxon>
    </lineage>
</organism>
<dbReference type="PANTHER" id="PTHR46634:SF3">
    <property type="entry name" value="M REDUCTASE II SUBUNIT GAMMA, PUTATIVE (DUF3741)-RELATED"/>
    <property type="match status" value="1"/>
</dbReference>
<feature type="domain" description="DUF3741" evidence="1">
    <location>
        <begin position="88"/>
        <end position="106"/>
    </location>
</feature>